<feature type="region of interest" description="Disordered" evidence="1">
    <location>
        <begin position="109"/>
        <end position="128"/>
    </location>
</feature>
<evidence type="ECO:0000256" key="2">
    <source>
        <dbReference type="SAM" id="SignalP"/>
    </source>
</evidence>
<feature type="compositionally biased region" description="Polar residues" evidence="1">
    <location>
        <begin position="145"/>
        <end position="165"/>
    </location>
</feature>
<dbReference type="InterPro" id="IPR006311">
    <property type="entry name" value="TAT_signal"/>
</dbReference>
<comment type="caution">
    <text evidence="3">The sequence shown here is derived from an EMBL/GenBank/DDBJ whole genome shotgun (WGS) entry which is preliminary data.</text>
</comment>
<dbReference type="PROSITE" id="PS51318">
    <property type="entry name" value="TAT"/>
    <property type="match status" value="1"/>
</dbReference>
<name>A0A7Z8Y5I6_9CAUL</name>
<evidence type="ECO:0000256" key="1">
    <source>
        <dbReference type="SAM" id="MobiDB-lite"/>
    </source>
</evidence>
<gene>
    <name evidence="3" type="ORF">BREV_BREV_02705</name>
</gene>
<keyword evidence="2" id="KW-0732">Signal</keyword>
<keyword evidence="4" id="KW-1185">Reference proteome</keyword>
<organism evidence="3 4">
    <name type="scientific">Brevundimonas mediterranea</name>
    <dbReference type="NCBI Taxonomy" id="74329"/>
    <lineage>
        <taxon>Bacteria</taxon>
        <taxon>Pseudomonadati</taxon>
        <taxon>Pseudomonadota</taxon>
        <taxon>Alphaproteobacteria</taxon>
        <taxon>Caulobacterales</taxon>
        <taxon>Caulobacteraceae</taxon>
        <taxon>Brevundimonas</taxon>
    </lineage>
</organism>
<dbReference type="RefSeq" id="WP_154726617.1">
    <property type="nucleotide sequence ID" value="NZ_UXHF01000068.1"/>
</dbReference>
<dbReference type="EMBL" id="UXHF01000068">
    <property type="protein sequence ID" value="VDC51352.1"/>
    <property type="molecule type" value="Genomic_DNA"/>
</dbReference>
<feature type="region of interest" description="Disordered" evidence="1">
    <location>
        <begin position="139"/>
        <end position="165"/>
    </location>
</feature>
<evidence type="ECO:0000313" key="4">
    <source>
        <dbReference type="Proteomes" id="UP000289220"/>
    </source>
</evidence>
<feature type="chain" id="PRO_5030880388" evidence="2">
    <location>
        <begin position="25"/>
        <end position="165"/>
    </location>
</feature>
<feature type="signal peptide" evidence="2">
    <location>
        <begin position="1"/>
        <end position="24"/>
    </location>
</feature>
<dbReference type="Proteomes" id="UP000289220">
    <property type="component" value="Unassembled WGS sequence"/>
</dbReference>
<dbReference type="AlphaFoldDB" id="A0A7Z8Y5I6"/>
<accession>A0A7Z8Y5I6</accession>
<reference evidence="3 4" key="1">
    <citation type="submission" date="2018-11" db="EMBL/GenBank/DDBJ databases">
        <authorList>
            <person name="Peiro R."/>
            <person name="Begona"/>
            <person name="Cbmso G."/>
            <person name="Lopez M."/>
            <person name="Gonzalez S."/>
            <person name="Sacristan E."/>
            <person name="Castillo E."/>
        </authorList>
    </citation>
    <scope>NUCLEOTIDE SEQUENCE [LARGE SCALE GENOMIC DNA]</scope>
    <source>
        <strain evidence="3">Brev_genome</strain>
    </source>
</reference>
<evidence type="ECO:0000313" key="3">
    <source>
        <dbReference type="EMBL" id="VDC51352.1"/>
    </source>
</evidence>
<feature type="compositionally biased region" description="Polar residues" evidence="1">
    <location>
        <begin position="117"/>
        <end position="127"/>
    </location>
</feature>
<sequence>MTSRRPFAAAALTGLLVVAGLAAAADSAMAQSVSRHRSASVTGAQHSAMRGADIYRSPGSATVSRYGSVDGQGWSSARARTTVDTGNGYATTAVRTGPAGNAQTRAASIAHGDDSYSRSSSLQTSNGYGYDRQIDAYRDDDGVTVNRTATANNGATRSSTVTRPN</sequence>
<proteinExistence type="predicted"/>
<protein>
    <submittedName>
        <fullName evidence="3">Uncharacterized protein</fullName>
    </submittedName>
</protein>